<dbReference type="EMBL" id="CP120988">
    <property type="protein sequence ID" value="WLQ61297.1"/>
    <property type="molecule type" value="Genomic_DNA"/>
</dbReference>
<evidence type="ECO:0000313" key="2">
    <source>
        <dbReference type="EMBL" id="WLQ61297.1"/>
    </source>
</evidence>
<reference evidence="2 3" key="1">
    <citation type="submission" date="2023-03" db="EMBL/GenBank/DDBJ databases">
        <title>Isolation and description of six Streptomyces strains from soil environments, able to metabolize different microbial glucans.</title>
        <authorList>
            <person name="Widen T."/>
            <person name="Larsbrink J."/>
        </authorList>
    </citation>
    <scope>NUCLEOTIDE SEQUENCE [LARGE SCALE GENOMIC DNA]</scope>
    <source>
        <strain evidence="2 3">Alt2</strain>
    </source>
</reference>
<dbReference type="RefSeq" id="WP_219566865.1">
    <property type="nucleotide sequence ID" value="NZ_CP120988.1"/>
</dbReference>
<feature type="compositionally biased region" description="Basic and acidic residues" evidence="1">
    <location>
        <begin position="7"/>
        <end position="20"/>
    </location>
</feature>
<gene>
    <name evidence="2" type="ORF">P8A19_40320</name>
</gene>
<dbReference type="Proteomes" id="UP001235744">
    <property type="component" value="Chromosome"/>
</dbReference>
<organism evidence="2 3">
    <name type="scientific">Streptomyces poriferorum</name>
    <dbReference type="NCBI Taxonomy" id="2798799"/>
    <lineage>
        <taxon>Bacteria</taxon>
        <taxon>Bacillati</taxon>
        <taxon>Actinomycetota</taxon>
        <taxon>Actinomycetes</taxon>
        <taxon>Kitasatosporales</taxon>
        <taxon>Streptomycetaceae</taxon>
        <taxon>Streptomyces</taxon>
    </lineage>
</organism>
<evidence type="ECO:0008006" key="4">
    <source>
        <dbReference type="Google" id="ProtNLM"/>
    </source>
</evidence>
<feature type="region of interest" description="Disordered" evidence="1">
    <location>
        <begin position="1"/>
        <end position="20"/>
    </location>
</feature>
<evidence type="ECO:0000256" key="1">
    <source>
        <dbReference type="SAM" id="MobiDB-lite"/>
    </source>
</evidence>
<accession>A0ABY9J0G3</accession>
<name>A0ABY9J0G3_9ACTN</name>
<keyword evidence="3" id="KW-1185">Reference proteome</keyword>
<protein>
    <recommendedName>
        <fullName evidence="4">UBA domain-containing protein</fullName>
    </recommendedName>
</protein>
<sequence>MGTEVFGGRKKEGGLPKIPRSVDPRRARSLAVPAEAQADARMFMLGGDTFRALKVILDATGYDLRQARDIVYALVYDIEVPRGT</sequence>
<evidence type="ECO:0000313" key="3">
    <source>
        <dbReference type="Proteomes" id="UP001235744"/>
    </source>
</evidence>
<proteinExistence type="predicted"/>